<evidence type="ECO:0000313" key="5">
    <source>
        <dbReference type="Proteomes" id="UP000295493"/>
    </source>
</evidence>
<dbReference type="EMBL" id="SNWD01000013">
    <property type="protein sequence ID" value="TDN79329.1"/>
    <property type="molecule type" value="Genomic_DNA"/>
</dbReference>
<protein>
    <submittedName>
        <fullName evidence="4">Ribosomal-protein-alanine N-acetyltransferase</fullName>
    </submittedName>
</protein>
<evidence type="ECO:0000256" key="2">
    <source>
        <dbReference type="ARBA" id="ARBA00023315"/>
    </source>
</evidence>
<dbReference type="AlphaFoldDB" id="A0A4R6FDK3"/>
<dbReference type="Gene3D" id="3.40.630.30">
    <property type="match status" value="1"/>
</dbReference>
<accession>A0A4R6FDK3</accession>
<dbReference type="GO" id="GO:0016747">
    <property type="term" value="F:acyltransferase activity, transferring groups other than amino-acyl groups"/>
    <property type="evidence" value="ECO:0007669"/>
    <property type="project" value="InterPro"/>
</dbReference>
<dbReference type="RefSeq" id="WP_133496680.1">
    <property type="nucleotide sequence ID" value="NZ_BMLU01000012.1"/>
</dbReference>
<proteinExistence type="predicted"/>
<organism evidence="4 5">
    <name type="scientific">Stakelama pacifica</name>
    <dbReference type="NCBI Taxonomy" id="517720"/>
    <lineage>
        <taxon>Bacteria</taxon>
        <taxon>Pseudomonadati</taxon>
        <taxon>Pseudomonadota</taxon>
        <taxon>Alphaproteobacteria</taxon>
        <taxon>Sphingomonadales</taxon>
        <taxon>Sphingomonadaceae</taxon>
        <taxon>Stakelama</taxon>
    </lineage>
</organism>
<reference evidence="4 5" key="1">
    <citation type="submission" date="2019-03" db="EMBL/GenBank/DDBJ databases">
        <title>Genomic Encyclopedia of Type Strains, Phase IV (KMG-IV): sequencing the most valuable type-strain genomes for metagenomic binning, comparative biology and taxonomic classification.</title>
        <authorList>
            <person name="Goeker M."/>
        </authorList>
    </citation>
    <scope>NUCLEOTIDE SEQUENCE [LARGE SCALE GENOMIC DNA]</scope>
    <source>
        <strain evidence="4 5">DSM 25059</strain>
    </source>
</reference>
<dbReference type="SUPFAM" id="SSF55729">
    <property type="entry name" value="Acyl-CoA N-acyltransferases (Nat)"/>
    <property type="match status" value="1"/>
</dbReference>
<evidence type="ECO:0000259" key="3">
    <source>
        <dbReference type="PROSITE" id="PS51186"/>
    </source>
</evidence>
<evidence type="ECO:0000256" key="1">
    <source>
        <dbReference type="ARBA" id="ARBA00022679"/>
    </source>
</evidence>
<keyword evidence="2" id="KW-0012">Acyltransferase</keyword>
<gene>
    <name evidence="4" type="ORF">EV664_113107</name>
</gene>
<name>A0A4R6FDK3_9SPHN</name>
<keyword evidence="1 4" id="KW-0808">Transferase</keyword>
<feature type="domain" description="N-acetyltransferase" evidence="3">
    <location>
        <begin position="8"/>
        <end position="151"/>
    </location>
</feature>
<sequence>MTRKATNFLLRSGGVEDLGIVGGLCACAFDPRYGEAWTPAQCAGMFALPGVWMTIAVRDDQAVGFAMSRAILDDAELLLLAVDPAARRGGAGRALLRATIVEAQLRGATNLHLEVRSGNPAVALYAEEGFTKIGERRNYYRGAAGEQFNAQTFRRSIIEE</sequence>
<dbReference type="OrthoDB" id="9804026at2"/>
<dbReference type="PROSITE" id="PS51186">
    <property type="entry name" value="GNAT"/>
    <property type="match status" value="1"/>
</dbReference>
<keyword evidence="5" id="KW-1185">Reference proteome</keyword>
<dbReference type="Proteomes" id="UP000295493">
    <property type="component" value="Unassembled WGS sequence"/>
</dbReference>
<dbReference type="InterPro" id="IPR050832">
    <property type="entry name" value="Bact_Acetyltransf"/>
</dbReference>
<dbReference type="Pfam" id="PF00583">
    <property type="entry name" value="Acetyltransf_1"/>
    <property type="match status" value="1"/>
</dbReference>
<comment type="caution">
    <text evidence="4">The sequence shown here is derived from an EMBL/GenBank/DDBJ whole genome shotgun (WGS) entry which is preliminary data.</text>
</comment>
<dbReference type="InterPro" id="IPR000182">
    <property type="entry name" value="GNAT_dom"/>
</dbReference>
<dbReference type="InterPro" id="IPR016181">
    <property type="entry name" value="Acyl_CoA_acyltransferase"/>
</dbReference>
<dbReference type="PANTHER" id="PTHR43877">
    <property type="entry name" value="AMINOALKYLPHOSPHONATE N-ACETYLTRANSFERASE-RELATED-RELATED"/>
    <property type="match status" value="1"/>
</dbReference>
<dbReference type="PANTHER" id="PTHR43877:SF2">
    <property type="entry name" value="AMINOALKYLPHOSPHONATE N-ACETYLTRANSFERASE-RELATED"/>
    <property type="match status" value="1"/>
</dbReference>
<evidence type="ECO:0000313" key="4">
    <source>
        <dbReference type="EMBL" id="TDN79329.1"/>
    </source>
</evidence>